<dbReference type="Gene3D" id="3.30.70.1290">
    <property type="entry name" value="Transposase IS200-like"/>
    <property type="match status" value="1"/>
</dbReference>
<organism evidence="2 3">
    <name type="scientific">Puniceicoccus vermicola</name>
    <dbReference type="NCBI Taxonomy" id="388746"/>
    <lineage>
        <taxon>Bacteria</taxon>
        <taxon>Pseudomonadati</taxon>
        <taxon>Verrucomicrobiota</taxon>
        <taxon>Opitutia</taxon>
        <taxon>Puniceicoccales</taxon>
        <taxon>Puniceicoccaceae</taxon>
        <taxon>Puniceicoccus</taxon>
    </lineage>
</organism>
<sequence length="165" mass="19474">MNEIAETLSALEPQSEAAEAQRRKHFAILESYLDRAEGFAPLRQAEVAEELQILLEKYQRDGLAFAGWVIMPNHLHLLTDPFSCANADHFFKRWNHFKQKTAIALNQKLTRQGRFWQKNGYDRWIRGPSEYQRWVEYFRMNPVKAGLVPEGREYPFQRIPKEIPQ</sequence>
<comment type="caution">
    <text evidence="2">The sequence shown here is derived from an EMBL/GenBank/DDBJ whole genome shotgun (WGS) entry which is preliminary data.</text>
</comment>
<dbReference type="InterPro" id="IPR036515">
    <property type="entry name" value="Transposase_17_sf"/>
</dbReference>
<dbReference type="GO" id="GO:0006313">
    <property type="term" value="P:DNA transposition"/>
    <property type="evidence" value="ECO:0007669"/>
    <property type="project" value="InterPro"/>
</dbReference>
<dbReference type="Proteomes" id="UP000525652">
    <property type="component" value="Unassembled WGS sequence"/>
</dbReference>
<feature type="domain" description="Transposase IS200-like" evidence="1">
    <location>
        <begin position="20"/>
        <end position="141"/>
    </location>
</feature>
<protein>
    <submittedName>
        <fullName evidence="2">Transposase</fullName>
    </submittedName>
</protein>
<dbReference type="InterPro" id="IPR002686">
    <property type="entry name" value="Transposase_17"/>
</dbReference>
<dbReference type="SUPFAM" id="SSF143422">
    <property type="entry name" value="Transposase IS200-like"/>
    <property type="match status" value="1"/>
</dbReference>
<dbReference type="SMART" id="SM01321">
    <property type="entry name" value="Y1_Tnp"/>
    <property type="match status" value="1"/>
</dbReference>
<evidence type="ECO:0000313" key="3">
    <source>
        <dbReference type="Proteomes" id="UP000525652"/>
    </source>
</evidence>
<dbReference type="EMBL" id="JACHVA010000127">
    <property type="protein sequence ID" value="MBC2603486.1"/>
    <property type="molecule type" value="Genomic_DNA"/>
</dbReference>
<dbReference type="GO" id="GO:0004803">
    <property type="term" value="F:transposase activity"/>
    <property type="evidence" value="ECO:0007669"/>
    <property type="project" value="InterPro"/>
</dbReference>
<dbReference type="RefSeq" id="WP_185694114.1">
    <property type="nucleotide sequence ID" value="NZ_JACHVA010000127.1"/>
</dbReference>
<gene>
    <name evidence="2" type="ORF">H5P30_17020</name>
</gene>
<reference evidence="2 3" key="1">
    <citation type="submission" date="2020-07" db="EMBL/GenBank/DDBJ databases">
        <authorList>
            <person name="Feng X."/>
        </authorList>
    </citation>
    <scope>NUCLEOTIDE SEQUENCE [LARGE SCALE GENOMIC DNA]</scope>
    <source>
        <strain evidence="2 3">JCM14086</strain>
    </source>
</reference>
<dbReference type="AlphaFoldDB" id="A0A7X1E5T4"/>
<accession>A0A7X1E5T4</accession>
<evidence type="ECO:0000259" key="1">
    <source>
        <dbReference type="SMART" id="SM01321"/>
    </source>
</evidence>
<dbReference type="PANTHER" id="PTHR36966:SF1">
    <property type="entry name" value="REP-ASSOCIATED TYROSINE TRANSPOSASE"/>
    <property type="match status" value="1"/>
</dbReference>
<dbReference type="GO" id="GO:0043565">
    <property type="term" value="F:sequence-specific DNA binding"/>
    <property type="evidence" value="ECO:0007669"/>
    <property type="project" value="TreeGrafter"/>
</dbReference>
<evidence type="ECO:0000313" key="2">
    <source>
        <dbReference type="EMBL" id="MBC2603486.1"/>
    </source>
</evidence>
<dbReference type="PANTHER" id="PTHR36966">
    <property type="entry name" value="REP-ASSOCIATED TYROSINE TRANSPOSASE"/>
    <property type="match status" value="1"/>
</dbReference>
<name>A0A7X1E5T4_9BACT</name>
<dbReference type="InterPro" id="IPR052715">
    <property type="entry name" value="RAYT_transposase"/>
</dbReference>
<proteinExistence type="predicted"/>
<keyword evidence="3" id="KW-1185">Reference proteome</keyword>